<dbReference type="EMBL" id="HBUF01084397">
    <property type="protein sequence ID" value="CAG6633938.1"/>
    <property type="molecule type" value="Transcribed_RNA"/>
</dbReference>
<name>A0A8D8QL12_9HEMI</name>
<keyword evidence="1" id="KW-0472">Membrane</keyword>
<dbReference type="AlphaFoldDB" id="A0A8D8QL12"/>
<keyword evidence="1" id="KW-1133">Transmembrane helix</keyword>
<protein>
    <submittedName>
        <fullName evidence="2">Uncharacterized protein</fullName>
    </submittedName>
</protein>
<evidence type="ECO:0000313" key="2">
    <source>
        <dbReference type="EMBL" id="CAG6633938.1"/>
    </source>
</evidence>
<reference evidence="2" key="1">
    <citation type="submission" date="2021-05" db="EMBL/GenBank/DDBJ databases">
        <authorList>
            <person name="Alioto T."/>
            <person name="Alioto T."/>
            <person name="Gomez Garrido J."/>
        </authorList>
    </citation>
    <scope>NUCLEOTIDE SEQUENCE</scope>
</reference>
<keyword evidence="1" id="KW-0812">Transmembrane</keyword>
<evidence type="ECO:0000256" key="1">
    <source>
        <dbReference type="SAM" id="Phobius"/>
    </source>
</evidence>
<sequence length="164" mass="19672">MVYPCFYYSLTATKMVWIFIFYTTKEQVPSYHWFKETVNYSRVILSMSAMVLIFLSTFLLAIHDQIEFLMKLVEWIVASQTVFEWILMWQNLMKLIERINKMKTGFSTVNAEIVRRCKKEEKEYFLTFAILALTGRSIDIGKDDHVNLRIRIVYYRFYPLTPVT</sequence>
<feature type="transmembrane region" description="Helical" evidence="1">
    <location>
        <begin position="43"/>
        <end position="63"/>
    </location>
</feature>
<feature type="transmembrane region" description="Helical" evidence="1">
    <location>
        <begin position="6"/>
        <end position="22"/>
    </location>
</feature>
<proteinExistence type="predicted"/>
<accession>A0A8D8QL12</accession>
<organism evidence="2">
    <name type="scientific">Cacopsylla melanoneura</name>
    <dbReference type="NCBI Taxonomy" id="428564"/>
    <lineage>
        <taxon>Eukaryota</taxon>
        <taxon>Metazoa</taxon>
        <taxon>Ecdysozoa</taxon>
        <taxon>Arthropoda</taxon>
        <taxon>Hexapoda</taxon>
        <taxon>Insecta</taxon>
        <taxon>Pterygota</taxon>
        <taxon>Neoptera</taxon>
        <taxon>Paraneoptera</taxon>
        <taxon>Hemiptera</taxon>
        <taxon>Sternorrhyncha</taxon>
        <taxon>Psylloidea</taxon>
        <taxon>Psyllidae</taxon>
        <taxon>Psyllinae</taxon>
        <taxon>Cacopsylla</taxon>
    </lineage>
</organism>